<dbReference type="PROSITE" id="PS50294">
    <property type="entry name" value="WD_REPEATS_REGION"/>
    <property type="match status" value="2"/>
</dbReference>
<evidence type="ECO:0000256" key="3">
    <source>
        <dbReference type="ARBA" id="ARBA00022942"/>
    </source>
</evidence>
<dbReference type="InterPro" id="IPR001680">
    <property type="entry name" value="WD40_rpt"/>
</dbReference>
<dbReference type="Gene3D" id="2.130.10.10">
    <property type="entry name" value="YVTN repeat-like/Quinoprotein amine dehydrogenase"/>
    <property type="match status" value="1"/>
</dbReference>
<comment type="similarity">
    <text evidence="4">Belongs to the WD repeat PAAF1/RPN14 family.</text>
</comment>
<dbReference type="OrthoDB" id="10257301at2759"/>
<evidence type="ECO:0000256" key="1">
    <source>
        <dbReference type="ARBA" id="ARBA00022574"/>
    </source>
</evidence>
<dbReference type="PROSITE" id="PS50082">
    <property type="entry name" value="WD_REPEATS_2"/>
    <property type="match status" value="2"/>
</dbReference>
<dbReference type="PANTHER" id="PTHR19857">
    <property type="entry name" value="MITOCHONDRIAL DIVISION PROTEIN 1-RELATED"/>
    <property type="match status" value="1"/>
</dbReference>
<dbReference type="InterPro" id="IPR036322">
    <property type="entry name" value="WD40_repeat_dom_sf"/>
</dbReference>
<dbReference type="AlphaFoldDB" id="W6MLZ4"/>
<dbReference type="PROSITE" id="PS00678">
    <property type="entry name" value="WD_REPEATS_1"/>
    <property type="match status" value="1"/>
</dbReference>
<organism evidence="6 7">
    <name type="scientific">Kuraishia capsulata CBS 1993</name>
    <dbReference type="NCBI Taxonomy" id="1382522"/>
    <lineage>
        <taxon>Eukaryota</taxon>
        <taxon>Fungi</taxon>
        <taxon>Dikarya</taxon>
        <taxon>Ascomycota</taxon>
        <taxon>Saccharomycotina</taxon>
        <taxon>Pichiomycetes</taxon>
        <taxon>Pichiales</taxon>
        <taxon>Pichiaceae</taxon>
        <taxon>Kuraishia</taxon>
    </lineage>
</organism>
<evidence type="ECO:0000256" key="4">
    <source>
        <dbReference type="ARBA" id="ARBA00038321"/>
    </source>
</evidence>
<name>W6MLZ4_9ASCO</name>
<proteinExistence type="inferred from homology"/>
<dbReference type="HOGENOM" id="CLU_037051_3_1_1"/>
<reference evidence="6" key="1">
    <citation type="submission" date="2013-12" db="EMBL/GenBank/DDBJ databases">
        <authorList>
            <person name="Genoscope - CEA"/>
        </authorList>
    </citation>
    <scope>NUCLEOTIDE SEQUENCE</scope>
    <source>
        <strain evidence="6">CBS 1993</strain>
    </source>
</reference>
<evidence type="ECO:0000313" key="7">
    <source>
        <dbReference type="Proteomes" id="UP000019384"/>
    </source>
</evidence>
<dbReference type="Proteomes" id="UP000019384">
    <property type="component" value="Unassembled WGS sequence"/>
</dbReference>
<dbReference type="SMART" id="SM00320">
    <property type="entry name" value="WD40"/>
    <property type="match status" value="3"/>
</dbReference>
<feature type="repeat" description="WD" evidence="5">
    <location>
        <begin position="180"/>
        <end position="221"/>
    </location>
</feature>
<sequence length="414" mass="46306">MDVISLQPSANEVISDVKNGIVNEDEFWIKLNPSPLTGGENAIIQVKNENQSLTFTNKLGNMKLRAANKAHELKLEVSTEKVYDLRIPKKSYTYFNNVELTGLDIFEGGRQIVIGDTNGALTFGKINSHNEFEKSLTLEAHFADIVKVLFFPSGKVVLTAGLDYQIKIWNFEDGQNPRTMRKHTNRITDLAIIGRGRNFLSSSLDGSIVVWECGSGKAIDEMRRVRDLSDPVNCICVFQDQWQTSNSGDHQLFFEMEGKICYAGHESGVISTWDMTKRLPLGEYAAVDGGAVSSIAIDSRKRKDGSHLIITGYSTGYVRFWSSLNHESPLHELKIAKDELEDRSIGSLKMRGSSLIVTFSREYIVEIELKVGQFESILPKTFYVGLDQAAQVNQTKIIDNGLFVAGRFGLFARF</sequence>
<dbReference type="STRING" id="1382522.W6MLZ4"/>
<feature type="repeat" description="WD" evidence="5">
    <location>
        <begin position="138"/>
        <end position="179"/>
    </location>
</feature>
<dbReference type="GeneID" id="34520893"/>
<keyword evidence="2" id="KW-0677">Repeat</keyword>
<dbReference type="InterPro" id="IPR015943">
    <property type="entry name" value="WD40/YVTN_repeat-like_dom_sf"/>
</dbReference>
<dbReference type="EMBL" id="HG793128">
    <property type="protein sequence ID" value="CDK27511.1"/>
    <property type="molecule type" value="Genomic_DNA"/>
</dbReference>
<accession>W6MLZ4</accession>
<evidence type="ECO:0000256" key="2">
    <source>
        <dbReference type="ARBA" id="ARBA00022737"/>
    </source>
</evidence>
<reference evidence="6" key="2">
    <citation type="submission" date="2014-02" db="EMBL/GenBank/DDBJ databases">
        <title>Complete DNA sequence of /Kuraishia capsulata/ illustrates novel genomic features among budding yeasts (/Saccharomycotina/).</title>
        <authorList>
            <person name="Morales L."/>
            <person name="Noel B."/>
            <person name="Porcel B."/>
            <person name="Marcet-Houben M."/>
            <person name="Hullo M-F."/>
            <person name="Sacerdot C."/>
            <person name="Tekaia F."/>
            <person name="Leh-Louis V."/>
            <person name="Despons L."/>
            <person name="Khanna V."/>
            <person name="Aury J-M."/>
            <person name="Barbe V."/>
            <person name="Couloux A."/>
            <person name="Labadie K."/>
            <person name="Pelletier E."/>
            <person name="Souciet J-L."/>
            <person name="Boekhout T."/>
            <person name="Gabaldon T."/>
            <person name="Wincker P."/>
            <person name="Dujon B."/>
        </authorList>
    </citation>
    <scope>NUCLEOTIDE SEQUENCE</scope>
    <source>
        <strain evidence="6">CBS 1993</strain>
    </source>
</reference>
<keyword evidence="1 5" id="KW-0853">WD repeat</keyword>
<keyword evidence="3" id="KW-0647">Proteasome</keyword>
<dbReference type="SUPFAM" id="SSF50978">
    <property type="entry name" value="WD40 repeat-like"/>
    <property type="match status" value="1"/>
</dbReference>
<dbReference type="RefSeq" id="XP_022459505.1">
    <property type="nucleotide sequence ID" value="XM_022601910.1"/>
</dbReference>
<dbReference type="PANTHER" id="PTHR19857:SF19">
    <property type="entry name" value="26S PROTEASOME REGULATORY SUBUNIT RPN14"/>
    <property type="match status" value="1"/>
</dbReference>
<dbReference type="InterPro" id="IPR051179">
    <property type="entry name" value="WD_repeat_multifunction"/>
</dbReference>
<evidence type="ECO:0000256" key="5">
    <source>
        <dbReference type="PROSITE-ProRule" id="PRU00221"/>
    </source>
</evidence>
<dbReference type="InterPro" id="IPR019775">
    <property type="entry name" value="WD40_repeat_CS"/>
</dbReference>
<protein>
    <submittedName>
        <fullName evidence="6">Uncharacterized protein</fullName>
    </submittedName>
</protein>
<keyword evidence="7" id="KW-1185">Reference proteome</keyword>
<dbReference type="GO" id="GO:0000502">
    <property type="term" value="C:proteasome complex"/>
    <property type="evidence" value="ECO:0007669"/>
    <property type="project" value="UniProtKB-KW"/>
</dbReference>
<evidence type="ECO:0000313" key="6">
    <source>
        <dbReference type="EMBL" id="CDK27511.1"/>
    </source>
</evidence>
<dbReference type="Pfam" id="PF00400">
    <property type="entry name" value="WD40"/>
    <property type="match status" value="2"/>
</dbReference>
<gene>
    <name evidence="6" type="ORF">KUCA_T00003489001</name>
</gene>